<keyword evidence="1" id="KW-0732">Signal</keyword>
<sequence>MKAILFLFLFLFFQLIYSENSVSKQYLETSEFINNSDKILRVYYNSNNCSKGSEVLYEIISDCSFKGRFELNSTHVIFYDQIKNPDSICNNFETITEINKRNYCVADDYGQSYFIKSISDNELFNYTVIPGSLIQSMYALHTCKDYEYTTIHLENVCEVFQNQSQYYKANETHVTYYNCETNDCKNCTAETKQLDIQNNNCTEIFNEGVSVFYINKYNKSLKKNSLLDPSKNEGVRILQNFIFIVLILTIGLVL</sequence>
<evidence type="ECO:0000256" key="1">
    <source>
        <dbReference type="SAM" id="SignalP"/>
    </source>
</evidence>
<organism evidence="2 3">
    <name type="scientific">Dictyostelium purpureum</name>
    <name type="common">Slime mold</name>
    <dbReference type="NCBI Taxonomy" id="5786"/>
    <lineage>
        <taxon>Eukaryota</taxon>
        <taxon>Amoebozoa</taxon>
        <taxon>Evosea</taxon>
        <taxon>Eumycetozoa</taxon>
        <taxon>Dictyostelia</taxon>
        <taxon>Dictyosteliales</taxon>
        <taxon>Dictyosteliaceae</taxon>
        <taxon>Dictyostelium</taxon>
    </lineage>
</organism>
<dbReference type="OMA" id="CEDINGQ"/>
<feature type="chain" id="PRO_5003262665" description="Transmembrane protein" evidence="1">
    <location>
        <begin position="19"/>
        <end position="254"/>
    </location>
</feature>
<name>F0ZQ97_DICPU</name>
<evidence type="ECO:0000313" key="2">
    <source>
        <dbReference type="EMBL" id="EGC33867.1"/>
    </source>
</evidence>
<evidence type="ECO:0008006" key="4">
    <source>
        <dbReference type="Google" id="ProtNLM"/>
    </source>
</evidence>
<dbReference type="RefSeq" id="XP_003289605.1">
    <property type="nucleotide sequence ID" value="XM_003289557.1"/>
</dbReference>
<dbReference type="EMBL" id="GL871122">
    <property type="protein sequence ID" value="EGC33867.1"/>
    <property type="molecule type" value="Genomic_DNA"/>
</dbReference>
<evidence type="ECO:0000313" key="3">
    <source>
        <dbReference type="Proteomes" id="UP000001064"/>
    </source>
</evidence>
<feature type="signal peptide" evidence="1">
    <location>
        <begin position="1"/>
        <end position="18"/>
    </location>
</feature>
<dbReference type="InParanoid" id="F0ZQ97"/>
<proteinExistence type="predicted"/>
<reference evidence="3" key="1">
    <citation type="journal article" date="2011" name="Genome Biol.">
        <title>Comparative genomics of the social amoebae Dictyostelium discoideum and Dictyostelium purpureum.</title>
        <authorList>
            <consortium name="US DOE Joint Genome Institute (JGI-PGF)"/>
            <person name="Sucgang R."/>
            <person name="Kuo A."/>
            <person name="Tian X."/>
            <person name="Salerno W."/>
            <person name="Parikh A."/>
            <person name="Feasley C.L."/>
            <person name="Dalin E."/>
            <person name="Tu H."/>
            <person name="Huang E."/>
            <person name="Barry K."/>
            <person name="Lindquist E."/>
            <person name="Shapiro H."/>
            <person name="Bruce D."/>
            <person name="Schmutz J."/>
            <person name="Salamov A."/>
            <person name="Fey P."/>
            <person name="Gaudet P."/>
            <person name="Anjard C."/>
            <person name="Babu M.M."/>
            <person name="Basu S."/>
            <person name="Bushmanova Y."/>
            <person name="van der Wel H."/>
            <person name="Katoh-Kurasawa M."/>
            <person name="Dinh C."/>
            <person name="Coutinho P.M."/>
            <person name="Saito T."/>
            <person name="Elias M."/>
            <person name="Schaap P."/>
            <person name="Kay R.R."/>
            <person name="Henrissat B."/>
            <person name="Eichinger L."/>
            <person name="Rivero F."/>
            <person name="Putnam N.H."/>
            <person name="West C.M."/>
            <person name="Loomis W.F."/>
            <person name="Chisholm R.L."/>
            <person name="Shaulsky G."/>
            <person name="Strassmann J.E."/>
            <person name="Queller D.C."/>
            <person name="Kuspa A."/>
            <person name="Grigoriev I.V."/>
        </authorList>
    </citation>
    <scope>NUCLEOTIDE SEQUENCE [LARGE SCALE GENOMIC DNA]</scope>
    <source>
        <strain evidence="3">QSDP1</strain>
    </source>
</reference>
<gene>
    <name evidence="2" type="ORF">DICPUDRAFT_56193</name>
</gene>
<dbReference type="VEuPathDB" id="AmoebaDB:DICPUDRAFT_56193"/>
<dbReference type="AlphaFoldDB" id="F0ZQ97"/>
<keyword evidence="3" id="KW-1185">Reference proteome</keyword>
<dbReference type="GeneID" id="10502795"/>
<dbReference type="eggNOG" id="ENOG502RHYJ">
    <property type="taxonomic scope" value="Eukaryota"/>
</dbReference>
<dbReference type="Proteomes" id="UP000001064">
    <property type="component" value="Unassembled WGS sequence"/>
</dbReference>
<dbReference type="FunCoup" id="F0ZQ97">
    <property type="interactions" value="937"/>
</dbReference>
<protein>
    <recommendedName>
        <fullName evidence="4">Transmembrane protein</fullName>
    </recommendedName>
</protein>
<dbReference type="KEGG" id="dpp:DICPUDRAFT_56193"/>
<accession>F0ZQ97</accession>